<feature type="site" description="Interaction with substrate tRNA" evidence="10">
    <location>
        <position position="123"/>
    </location>
</feature>
<dbReference type="PANTHER" id="PTHR11088">
    <property type="entry name" value="TRNA DIMETHYLALLYLTRANSFERASE"/>
    <property type="match status" value="1"/>
</dbReference>
<evidence type="ECO:0000256" key="1">
    <source>
        <dbReference type="ARBA" id="ARBA00001946"/>
    </source>
</evidence>
<gene>
    <name evidence="10" type="primary">miaA</name>
    <name evidence="11" type="ordered locus">NRI_0545</name>
</gene>
<dbReference type="GO" id="GO:0052381">
    <property type="term" value="F:tRNA dimethylallyltransferase activity"/>
    <property type="evidence" value="ECO:0007669"/>
    <property type="project" value="UniProtKB-UniRule"/>
</dbReference>
<evidence type="ECO:0000256" key="4">
    <source>
        <dbReference type="ARBA" id="ARBA00022679"/>
    </source>
</evidence>
<dbReference type="EMBL" id="CP001431">
    <property type="protein sequence ID" value="ACT69522.1"/>
    <property type="molecule type" value="Genomic_DNA"/>
</dbReference>
<dbReference type="Gene3D" id="3.40.50.300">
    <property type="entry name" value="P-loop containing nucleotide triphosphate hydrolases"/>
    <property type="match status" value="1"/>
</dbReference>
<dbReference type="RefSeq" id="WP_015816409.1">
    <property type="nucleotide sequence ID" value="NC_013009.1"/>
</dbReference>
<keyword evidence="6 10" id="KW-0547">Nucleotide-binding</keyword>
<evidence type="ECO:0000256" key="3">
    <source>
        <dbReference type="ARBA" id="ARBA00005842"/>
    </source>
</evidence>
<evidence type="ECO:0000256" key="10">
    <source>
        <dbReference type="HAMAP-Rule" id="MF_00185"/>
    </source>
</evidence>
<evidence type="ECO:0000256" key="5">
    <source>
        <dbReference type="ARBA" id="ARBA00022694"/>
    </source>
</evidence>
<comment type="similarity">
    <text evidence="3 10">Belongs to the IPP transferase family.</text>
</comment>
<feature type="region of interest" description="Interaction with substrate tRNA" evidence="10">
    <location>
        <begin position="39"/>
        <end position="42"/>
    </location>
</feature>
<dbReference type="Pfam" id="PF01715">
    <property type="entry name" value="IPPT"/>
    <property type="match status" value="1"/>
</dbReference>
<comment type="subunit">
    <text evidence="10">Monomer.</text>
</comment>
<evidence type="ECO:0000256" key="8">
    <source>
        <dbReference type="ARBA" id="ARBA00022842"/>
    </source>
</evidence>
<name>C6V557_NEORI</name>
<evidence type="ECO:0000313" key="12">
    <source>
        <dbReference type="Proteomes" id="UP000001627"/>
    </source>
</evidence>
<evidence type="ECO:0000256" key="9">
    <source>
        <dbReference type="ARBA" id="ARBA00049563"/>
    </source>
</evidence>
<dbReference type="SUPFAM" id="SSF52540">
    <property type="entry name" value="P-loop containing nucleoside triphosphate hydrolases"/>
    <property type="match status" value="1"/>
</dbReference>
<dbReference type="PANTHER" id="PTHR11088:SF60">
    <property type="entry name" value="TRNA DIMETHYLALLYLTRANSFERASE"/>
    <property type="match status" value="1"/>
</dbReference>
<keyword evidence="8 10" id="KW-0460">Magnesium</keyword>
<comment type="cofactor">
    <cofactor evidence="1 10">
        <name>Mg(2+)</name>
        <dbReference type="ChEBI" id="CHEBI:18420"/>
    </cofactor>
</comment>
<dbReference type="GO" id="GO:0006400">
    <property type="term" value="P:tRNA modification"/>
    <property type="evidence" value="ECO:0007669"/>
    <property type="project" value="TreeGrafter"/>
</dbReference>
<dbReference type="EC" id="2.5.1.75" evidence="10"/>
<comment type="caution">
    <text evidence="10">Lacks conserved residue(s) required for the propagation of feature annotation.</text>
</comment>
<organism evidence="11 12">
    <name type="scientific">Neorickettsia risticii (strain Illinois)</name>
    <dbReference type="NCBI Taxonomy" id="434131"/>
    <lineage>
        <taxon>Bacteria</taxon>
        <taxon>Pseudomonadati</taxon>
        <taxon>Pseudomonadota</taxon>
        <taxon>Alphaproteobacteria</taxon>
        <taxon>Rickettsiales</taxon>
        <taxon>Anaplasmataceae</taxon>
        <taxon>Neorickettsia</taxon>
    </lineage>
</organism>
<dbReference type="HOGENOM" id="CLU_032616_0_1_5"/>
<keyword evidence="7 10" id="KW-0067">ATP-binding</keyword>
<keyword evidence="4 10" id="KW-0808">Transferase</keyword>
<evidence type="ECO:0000256" key="7">
    <source>
        <dbReference type="ARBA" id="ARBA00022840"/>
    </source>
</evidence>
<feature type="site" description="Interaction with substrate tRNA" evidence="10">
    <location>
        <position position="100"/>
    </location>
</feature>
<keyword evidence="12" id="KW-1185">Reference proteome</keyword>
<evidence type="ECO:0000313" key="11">
    <source>
        <dbReference type="EMBL" id="ACT69522.1"/>
    </source>
</evidence>
<evidence type="ECO:0000256" key="2">
    <source>
        <dbReference type="ARBA" id="ARBA00003213"/>
    </source>
</evidence>
<dbReference type="STRING" id="434131.NRI_0545"/>
<dbReference type="OrthoDB" id="9776390at2"/>
<dbReference type="HAMAP" id="MF_00185">
    <property type="entry name" value="IPP_trans"/>
    <property type="match status" value="1"/>
</dbReference>
<accession>C6V557</accession>
<dbReference type="AlphaFoldDB" id="C6V557"/>
<comment type="function">
    <text evidence="2 10">Catalyzes the transfer of a dimethylallyl group onto the adenine at position 37 in tRNAs that read codons beginning with uridine, leading to the formation of N6-(dimethylallyl)adenosine (i(6)A).</text>
</comment>
<feature type="binding site" evidence="10">
    <location>
        <begin position="13"/>
        <end position="20"/>
    </location>
    <ligand>
        <name>ATP</name>
        <dbReference type="ChEBI" id="CHEBI:30616"/>
    </ligand>
</feature>
<dbReference type="InterPro" id="IPR027417">
    <property type="entry name" value="P-loop_NTPase"/>
</dbReference>
<dbReference type="InterPro" id="IPR018022">
    <property type="entry name" value="IPT"/>
</dbReference>
<keyword evidence="5 10" id="KW-0819">tRNA processing</keyword>
<dbReference type="GO" id="GO:0005524">
    <property type="term" value="F:ATP binding"/>
    <property type="evidence" value="ECO:0007669"/>
    <property type="project" value="UniProtKB-UniRule"/>
</dbReference>
<sequence length="305" mass="34321">MPNASRRVLVLTGPTSSGKTSVACAVGQVSDSLVIVNADSKQVYRELPILTSQASCGMLYGYLSVFDEFVPSVASWMRDCAACLQSVWEQKGIPLIVGGTPMYVYSLINGINLLPSLPDCLVRELSVELENLGPSGFLDRFVRKAGKDLSQFSCDPYKMLRDVAYFLYTGKTIQELYRESSVYKIPYDSIDVVSIIPSDRDSLYLKINERFLEAVNSGAINEVASVVENKAAFRNRAVTTICGFREIASYLRDEITFERMLAMGQRSIRNYAKRQLTWFRNKFNKIKVFDQPQDAERYILGEILL</sequence>
<dbReference type="Proteomes" id="UP000001627">
    <property type="component" value="Chromosome"/>
</dbReference>
<reference evidence="11 12" key="1">
    <citation type="journal article" date="2009" name="Nucleic Acids Res.">
        <title>Analysis of complete genome sequence of Neorickettsia risticii: causative agent of Potomac horse fever.</title>
        <authorList>
            <person name="Lin M."/>
            <person name="Zhang C."/>
            <person name="Gibson K."/>
            <person name="Rikihisa Y."/>
        </authorList>
    </citation>
    <scope>NUCLEOTIDE SEQUENCE [LARGE SCALE GENOMIC DNA]</scope>
    <source>
        <strain evidence="11 12">Illinois</strain>
    </source>
</reference>
<comment type="catalytic activity">
    <reaction evidence="9 10">
        <text>adenosine(37) in tRNA + dimethylallyl diphosphate = N(6)-dimethylallyladenosine(37) in tRNA + diphosphate</text>
        <dbReference type="Rhea" id="RHEA:26482"/>
        <dbReference type="Rhea" id="RHEA-COMP:10162"/>
        <dbReference type="Rhea" id="RHEA-COMP:10375"/>
        <dbReference type="ChEBI" id="CHEBI:33019"/>
        <dbReference type="ChEBI" id="CHEBI:57623"/>
        <dbReference type="ChEBI" id="CHEBI:74411"/>
        <dbReference type="ChEBI" id="CHEBI:74415"/>
        <dbReference type="EC" id="2.5.1.75"/>
    </reaction>
</comment>
<proteinExistence type="inferred from homology"/>
<evidence type="ECO:0000256" key="6">
    <source>
        <dbReference type="ARBA" id="ARBA00022741"/>
    </source>
</evidence>
<dbReference type="InterPro" id="IPR039657">
    <property type="entry name" value="Dimethylallyltransferase"/>
</dbReference>
<feature type="binding site" evidence="10">
    <location>
        <begin position="15"/>
        <end position="20"/>
    </location>
    <ligand>
        <name>substrate</name>
    </ligand>
</feature>
<dbReference type="eggNOG" id="COG0324">
    <property type="taxonomic scope" value="Bacteria"/>
</dbReference>
<protein>
    <recommendedName>
        <fullName evidence="10">tRNA dimethylallyltransferase</fullName>
        <ecNumber evidence="10">2.5.1.75</ecNumber>
    </recommendedName>
    <alternativeName>
        <fullName evidence="10">Dimethylallyl diphosphate:tRNA dimethylallyltransferase</fullName>
        <shortName evidence="10">DMAPP:tRNA dimethylallyltransferase</shortName>
        <shortName evidence="10">DMATase</shortName>
    </alternativeName>
    <alternativeName>
        <fullName evidence="10">Isopentenyl-diphosphate:tRNA isopentenyltransferase</fullName>
        <shortName evidence="10">IPP transferase</shortName>
        <shortName evidence="10">IPPT</shortName>
        <shortName evidence="10">IPTase</shortName>
    </alternativeName>
</protein>
<dbReference type="KEGG" id="nri:NRI_0545"/>